<feature type="region of interest" description="Disordered" evidence="1">
    <location>
        <begin position="201"/>
        <end position="222"/>
    </location>
</feature>
<sequence length="222" mass="23141">MIAMTTRTKRLAATALALSIGFGLSACGTMNTEPQNMSLNSVNQPVVERNNFSLDLVSSGSGLTVPEQVRLADWFEMLELGYGDRIALDDPASSPAVREDVAAVASRFGILLSDTVPVTVGYVDPGNVRVVVTRTTAHVPGCPIWKDEYGVEVGNQTSPGFGCAVNSNIAAMVADPEHLLNGARGSGDTVVLTSNRAIDSYRNAEPTGGGGTALPEVSSEGD</sequence>
<dbReference type="AlphaFoldDB" id="A0A0H4VIA4"/>
<gene>
    <name evidence="3" type="ORF">CP97_12365</name>
</gene>
<feature type="signal peptide" evidence="2">
    <location>
        <begin position="1"/>
        <end position="26"/>
    </location>
</feature>
<dbReference type="InterPro" id="IPR019027">
    <property type="entry name" value="Pilus_biogenesis_CpaD-related"/>
</dbReference>
<dbReference type="Proteomes" id="UP000059113">
    <property type="component" value="Chromosome"/>
</dbReference>
<evidence type="ECO:0000256" key="2">
    <source>
        <dbReference type="SAM" id="SignalP"/>
    </source>
</evidence>
<protein>
    <recommendedName>
        <fullName evidence="5">Pilus assembly protein CpaD</fullName>
    </recommendedName>
</protein>
<dbReference type="KEGG" id="ery:CP97_12365"/>
<proteinExistence type="predicted"/>
<dbReference type="STRING" id="1648404.CP97_12365"/>
<evidence type="ECO:0000313" key="4">
    <source>
        <dbReference type="Proteomes" id="UP000059113"/>
    </source>
</evidence>
<dbReference type="EMBL" id="CP011310">
    <property type="protein sequence ID" value="AKQ42659.2"/>
    <property type="molecule type" value="Genomic_DNA"/>
</dbReference>
<keyword evidence="4" id="KW-1185">Reference proteome</keyword>
<reference evidence="4" key="2">
    <citation type="submission" date="2015-04" db="EMBL/GenBank/DDBJ databases">
        <title>The complete genome sequence of Erythrobacter sp. s21-N3.</title>
        <authorList>
            <person name="Zhuang L."/>
            <person name="Liu Y."/>
            <person name="Shao Z."/>
        </authorList>
    </citation>
    <scope>NUCLEOTIDE SEQUENCE [LARGE SCALE GENOMIC DNA]</scope>
    <source>
        <strain evidence="4">s21-N3</strain>
    </source>
</reference>
<dbReference type="PROSITE" id="PS51257">
    <property type="entry name" value="PROKAR_LIPOPROTEIN"/>
    <property type="match status" value="1"/>
</dbReference>
<dbReference type="Pfam" id="PF09476">
    <property type="entry name" value="Pilus_CpaD"/>
    <property type="match status" value="1"/>
</dbReference>
<accession>A0A0H4VIA4</accession>
<evidence type="ECO:0000313" key="3">
    <source>
        <dbReference type="EMBL" id="AKQ42659.2"/>
    </source>
</evidence>
<keyword evidence="2" id="KW-0732">Signal</keyword>
<evidence type="ECO:0008006" key="5">
    <source>
        <dbReference type="Google" id="ProtNLM"/>
    </source>
</evidence>
<name>A0A0H4VIA4_9SPHN</name>
<reference evidence="3 4" key="1">
    <citation type="journal article" date="2015" name="Int. J. Syst. Evol. Microbiol.">
        <title>Erythrobacter atlanticus sp. nov., a bacterium from ocean sediment able to degrade polycyclic aromatic hydrocarbons.</title>
        <authorList>
            <person name="Zhuang L."/>
            <person name="Liu Y."/>
            <person name="Wang L."/>
            <person name="Wang W."/>
            <person name="Shao Z."/>
        </authorList>
    </citation>
    <scope>NUCLEOTIDE SEQUENCE [LARGE SCALE GENOMIC DNA]</scope>
    <source>
        <strain evidence="4">s21-N3</strain>
    </source>
</reference>
<organism evidence="3 4">
    <name type="scientific">Aurantiacibacter atlanticus</name>
    <dbReference type="NCBI Taxonomy" id="1648404"/>
    <lineage>
        <taxon>Bacteria</taxon>
        <taxon>Pseudomonadati</taxon>
        <taxon>Pseudomonadota</taxon>
        <taxon>Alphaproteobacteria</taxon>
        <taxon>Sphingomonadales</taxon>
        <taxon>Erythrobacteraceae</taxon>
        <taxon>Aurantiacibacter</taxon>
    </lineage>
</organism>
<evidence type="ECO:0000256" key="1">
    <source>
        <dbReference type="SAM" id="MobiDB-lite"/>
    </source>
</evidence>
<feature type="chain" id="PRO_5007772110" description="Pilus assembly protein CpaD" evidence="2">
    <location>
        <begin position="27"/>
        <end position="222"/>
    </location>
</feature>